<gene>
    <name evidence="2" type="ORF">Cgig2_024131</name>
</gene>
<accession>A0A9Q1JV68</accession>
<feature type="region of interest" description="Disordered" evidence="1">
    <location>
        <begin position="67"/>
        <end position="95"/>
    </location>
</feature>
<dbReference type="AlphaFoldDB" id="A0A9Q1JV68"/>
<evidence type="ECO:0000313" key="3">
    <source>
        <dbReference type="Proteomes" id="UP001153076"/>
    </source>
</evidence>
<proteinExistence type="predicted"/>
<feature type="compositionally biased region" description="Acidic residues" evidence="1">
    <location>
        <begin position="67"/>
        <end position="79"/>
    </location>
</feature>
<protein>
    <submittedName>
        <fullName evidence="2">Uncharacterized protein</fullName>
    </submittedName>
</protein>
<dbReference type="Proteomes" id="UP001153076">
    <property type="component" value="Unassembled WGS sequence"/>
</dbReference>
<dbReference type="EMBL" id="JAKOGI010000674">
    <property type="protein sequence ID" value="KAJ8431659.1"/>
    <property type="molecule type" value="Genomic_DNA"/>
</dbReference>
<organism evidence="2 3">
    <name type="scientific">Carnegiea gigantea</name>
    <dbReference type="NCBI Taxonomy" id="171969"/>
    <lineage>
        <taxon>Eukaryota</taxon>
        <taxon>Viridiplantae</taxon>
        <taxon>Streptophyta</taxon>
        <taxon>Embryophyta</taxon>
        <taxon>Tracheophyta</taxon>
        <taxon>Spermatophyta</taxon>
        <taxon>Magnoliopsida</taxon>
        <taxon>eudicotyledons</taxon>
        <taxon>Gunneridae</taxon>
        <taxon>Pentapetalae</taxon>
        <taxon>Caryophyllales</taxon>
        <taxon>Cactineae</taxon>
        <taxon>Cactaceae</taxon>
        <taxon>Cactoideae</taxon>
        <taxon>Echinocereeae</taxon>
        <taxon>Carnegiea</taxon>
    </lineage>
</organism>
<keyword evidence="3" id="KW-1185">Reference proteome</keyword>
<comment type="caution">
    <text evidence="2">The sequence shown here is derived from an EMBL/GenBank/DDBJ whole genome shotgun (WGS) entry which is preliminary data.</text>
</comment>
<name>A0A9Q1JV68_9CARY</name>
<reference evidence="2" key="1">
    <citation type="submission" date="2022-04" db="EMBL/GenBank/DDBJ databases">
        <title>Carnegiea gigantea Genome sequencing and assembly v2.</title>
        <authorList>
            <person name="Copetti D."/>
            <person name="Sanderson M.J."/>
            <person name="Burquez A."/>
            <person name="Wojciechowski M.F."/>
        </authorList>
    </citation>
    <scope>NUCLEOTIDE SEQUENCE</scope>
    <source>
        <strain evidence="2">SGP5-SGP5p</strain>
        <tissue evidence="2">Aerial part</tissue>
    </source>
</reference>
<sequence>MASPPAAVSLPVSAVTTSVLFGGLGLADVPPEFGWDSELFEPLFERPGVKSAAGPSEVQTGVVDVVDMDDDSSPSEGDSDDVHIPGEPQPEPSPVFEEMLDDFAEKVADIDVDLGEEPETPVENVKQHWCKNPKPLNFNSAFSWLIWVGKVQDMVEETSQARIYLQLGVCLFLEYKLVMGIVIVNL</sequence>
<evidence type="ECO:0000313" key="2">
    <source>
        <dbReference type="EMBL" id="KAJ8431659.1"/>
    </source>
</evidence>
<evidence type="ECO:0000256" key="1">
    <source>
        <dbReference type="SAM" id="MobiDB-lite"/>
    </source>
</evidence>